<accession>A0A853BXN0</accession>
<evidence type="ECO:0000313" key="2">
    <source>
        <dbReference type="EMBL" id="NYI99217.1"/>
    </source>
</evidence>
<feature type="region of interest" description="Disordered" evidence="1">
    <location>
        <begin position="1"/>
        <end position="36"/>
    </location>
</feature>
<proteinExistence type="predicted"/>
<dbReference type="Proteomes" id="UP000575985">
    <property type="component" value="Unassembled WGS sequence"/>
</dbReference>
<organism evidence="2 3">
    <name type="scientific">Streptomonospora nanhaiensis</name>
    <dbReference type="NCBI Taxonomy" id="1323731"/>
    <lineage>
        <taxon>Bacteria</taxon>
        <taxon>Bacillati</taxon>
        <taxon>Actinomycetota</taxon>
        <taxon>Actinomycetes</taxon>
        <taxon>Streptosporangiales</taxon>
        <taxon>Nocardiopsidaceae</taxon>
        <taxon>Streptomonospora</taxon>
    </lineage>
</organism>
<gene>
    <name evidence="2" type="ORF">HNR12_005494</name>
</gene>
<evidence type="ECO:0000313" key="3">
    <source>
        <dbReference type="Proteomes" id="UP000575985"/>
    </source>
</evidence>
<keyword evidence="3" id="KW-1185">Reference proteome</keyword>
<reference evidence="2 3" key="1">
    <citation type="submission" date="2020-07" db="EMBL/GenBank/DDBJ databases">
        <title>Sequencing the genomes of 1000 actinobacteria strains.</title>
        <authorList>
            <person name="Klenk H.-P."/>
        </authorList>
    </citation>
    <scope>NUCLEOTIDE SEQUENCE [LARGE SCALE GENOMIC DNA]</scope>
    <source>
        <strain evidence="2 3">DSM 45927</strain>
    </source>
</reference>
<comment type="caution">
    <text evidence="2">The sequence shown here is derived from an EMBL/GenBank/DDBJ whole genome shotgun (WGS) entry which is preliminary data.</text>
</comment>
<evidence type="ECO:0000256" key="1">
    <source>
        <dbReference type="SAM" id="MobiDB-lite"/>
    </source>
</evidence>
<name>A0A853BXN0_9ACTN</name>
<dbReference type="AlphaFoldDB" id="A0A853BXN0"/>
<sequence length="36" mass="3871">MPRTIRVGGRDPASGALTVAAASPWWPPADDTEYEE</sequence>
<protein>
    <submittedName>
        <fullName evidence="2">Uncharacterized protein</fullName>
    </submittedName>
</protein>
<dbReference type="EMBL" id="JACCFO010000001">
    <property type="protein sequence ID" value="NYI99217.1"/>
    <property type="molecule type" value="Genomic_DNA"/>
</dbReference>